<keyword evidence="2" id="KW-1185">Reference proteome</keyword>
<organism evidence="1 2">
    <name type="scientific">Trichostrongylus colubriformis</name>
    <name type="common">Black scour worm</name>
    <dbReference type="NCBI Taxonomy" id="6319"/>
    <lineage>
        <taxon>Eukaryota</taxon>
        <taxon>Metazoa</taxon>
        <taxon>Ecdysozoa</taxon>
        <taxon>Nematoda</taxon>
        <taxon>Chromadorea</taxon>
        <taxon>Rhabditida</taxon>
        <taxon>Rhabditina</taxon>
        <taxon>Rhabditomorpha</taxon>
        <taxon>Strongyloidea</taxon>
        <taxon>Trichostrongylidae</taxon>
        <taxon>Trichostrongylus</taxon>
    </lineage>
</organism>
<dbReference type="AlphaFoldDB" id="A0AAN8IDV8"/>
<proteinExistence type="predicted"/>
<evidence type="ECO:0000313" key="2">
    <source>
        <dbReference type="Proteomes" id="UP001331761"/>
    </source>
</evidence>
<reference evidence="1 2" key="1">
    <citation type="submission" date="2019-10" db="EMBL/GenBank/DDBJ databases">
        <title>Assembly and Annotation for the nematode Trichostrongylus colubriformis.</title>
        <authorList>
            <person name="Martin J."/>
        </authorList>
    </citation>
    <scope>NUCLEOTIDE SEQUENCE [LARGE SCALE GENOMIC DNA]</scope>
    <source>
        <strain evidence="1">G859</strain>
        <tissue evidence="1">Whole worm</tissue>
    </source>
</reference>
<comment type="caution">
    <text evidence="1">The sequence shown here is derived from an EMBL/GenBank/DDBJ whole genome shotgun (WGS) entry which is preliminary data.</text>
</comment>
<dbReference type="EMBL" id="WIXE01024483">
    <property type="protein sequence ID" value="KAK5965553.1"/>
    <property type="molecule type" value="Genomic_DNA"/>
</dbReference>
<gene>
    <name evidence="1" type="ORF">GCK32_014970</name>
</gene>
<evidence type="ECO:0000313" key="1">
    <source>
        <dbReference type="EMBL" id="KAK5965553.1"/>
    </source>
</evidence>
<accession>A0AAN8IDV8</accession>
<dbReference type="Proteomes" id="UP001331761">
    <property type="component" value="Unassembled WGS sequence"/>
</dbReference>
<name>A0AAN8IDV8_TRICO</name>
<sequence length="76" mass="8827">MLDSVRLWYTATRQMTLVWCSSLTSEGTSATLPFGQIRPPCRGSRLSMYPAVNGWHKIGQRPKRWSLTSFYSWDDR</sequence>
<protein>
    <submittedName>
        <fullName evidence="1">Uncharacterized protein</fullName>
    </submittedName>
</protein>